<feature type="domain" description="SusD-like N-terminal" evidence="7">
    <location>
        <begin position="84"/>
        <end position="233"/>
    </location>
</feature>
<evidence type="ECO:0000256" key="3">
    <source>
        <dbReference type="ARBA" id="ARBA00022729"/>
    </source>
</evidence>
<evidence type="ECO:0000259" key="7">
    <source>
        <dbReference type="Pfam" id="PF14322"/>
    </source>
</evidence>
<dbReference type="Pfam" id="PF14322">
    <property type="entry name" value="SusD-like_3"/>
    <property type="match status" value="1"/>
</dbReference>
<feature type="domain" description="RagB/SusD" evidence="6">
    <location>
        <begin position="272"/>
        <end position="547"/>
    </location>
</feature>
<gene>
    <name evidence="8" type="ORF">SAMN04488090_0155</name>
</gene>
<name>A0A1G9HPV8_9BACT</name>
<accession>A0A1G9HPV8</accession>
<dbReference type="RefSeq" id="WP_093196531.1">
    <property type="nucleotide sequence ID" value="NZ_FNGS01000001.1"/>
</dbReference>
<proteinExistence type="inferred from homology"/>
<dbReference type="Pfam" id="PF07980">
    <property type="entry name" value="SusD_RagB"/>
    <property type="match status" value="1"/>
</dbReference>
<dbReference type="InterPro" id="IPR011990">
    <property type="entry name" value="TPR-like_helical_dom_sf"/>
</dbReference>
<dbReference type="CDD" id="cd08977">
    <property type="entry name" value="SusD"/>
    <property type="match status" value="1"/>
</dbReference>
<keyword evidence="9" id="KW-1185">Reference proteome</keyword>
<reference evidence="8 9" key="1">
    <citation type="submission" date="2016-10" db="EMBL/GenBank/DDBJ databases">
        <authorList>
            <person name="de Groot N.N."/>
        </authorList>
    </citation>
    <scope>NUCLEOTIDE SEQUENCE [LARGE SCALE GENOMIC DNA]</scope>
    <source>
        <strain evidence="8 9">DSM 21668</strain>
    </source>
</reference>
<dbReference type="InterPro" id="IPR033985">
    <property type="entry name" value="SusD-like_N"/>
</dbReference>
<keyword evidence="5" id="KW-0998">Cell outer membrane</keyword>
<sequence length="547" mass="61193">MKKTFICLLASTLLLASCRNDFLDRKPLDIISSDAVFKDKALTEAYLYHIYDYMPVGYGLYQTEGQNVFSGLGITDLLDGSTDMLRSPSIWNESNSIMIPGLISATYNPLETWARNYQAIRKVHNLIDGLKTSTLDETWKSRITAEARFVRAFLYFDLVRRYGDVPLVKDLQSFDNLDNLLVPRTAAADVYAFVAAELNACAELVPSVKALASLELGRVTREACWALNGRVLLFAGKYAESAAASKKVIDSGSYLLDPDYNALFQSRGGNREVIFEVMFNGTNKGHAFDNLFLPPSIDNGWGSQTLPTQEAVDSYEMLNGKAITDPTSGYDPQNPYVNRDKRFAASIVYDGAVLKGKTIRTAALVPDDGLGLEGRTVTGYYIRKFIDEAIPFVELDFNGSKVSWKELRLGEVLLNYAEAQNQAAGPDASVLEAINQVRRTHGGLPALPAGLSKQQVTDRIMQERKVELAFEGHRFWDLRRWKKAEEVLHDKYFHGMKITVDAAGKRTFTPFELSTLPKQVFLPKHYLMPINLAELNKNKNLQQNPGY</sequence>
<organism evidence="8 9">
    <name type="scientific">Siphonobacter aquaeclarae</name>
    <dbReference type="NCBI Taxonomy" id="563176"/>
    <lineage>
        <taxon>Bacteria</taxon>
        <taxon>Pseudomonadati</taxon>
        <taxon>Bacteroidota</taxon>
        <taxon>Cytophagia</taxon>
        <taxon>Cytophagales</taxon>
        <taxon>Cytophagaceae</taxon>
        <taxon>Siphonobacter</taxon>
    </lineage>
</organism>
<dbReference type="OrthoDB" id="5694214at2"/>
<dbReference type="PROSITE" id="PS51257">
    <property type="entry name" value="PROKAR_LIPOPROTEIN"/>
    <property type="match status" value="1"/>
</dbReference>
<keyword evidence="3" id="KW-0732">Signal</keyword>
<comment type="subcellular location">
    <subcellularLocation>
        <location evidence="1">Cell outer membrane</location>
    </subcellularLocation>
</comment>
<evidence type="ECO:0000256" key="1">
    <source>
        <dbReference type="ARBA" id="ARBA00004442"/>
    </source>
</evidence>
<dbReference type="Proteomes" id="UP000198901">
    <property type="component" value="Unassembled WGS sequence"/>
</dbReference>
<keyword evidence="4" id="KW-0472">Membrane</keyword>
<evidence type="ECO:0000259" key="6">
    <source>
        <dbReference type="Pfam" id="PF07980"/>
    </source>
</evidence>
<evidence type="ECO:0000256" key="5">
    <source>
        <dbReference type="ARBA" id="ARBA00023237"/>
    </source>
</evidence>
<comment type="similarity">
    <text evidence="2">Belongs to the SusD family.</text>
</comment>
<protein>
    <submittedName>
        <fullName evidence="8">Starch-binding associating with outer membrane</fullName>
    </submittedName>
</protein>
<evidence type="ECO:0000256" key="4">
    <source>
        <dbReference type="ARBA" id="ARBA00023136"/>
    </source>
</evidence>
<dbReference type="EMBL" id="FNGS01000001">
    <property type="protein sequence ID" value="SDL14970.1"/>
    <property type="molecule type" value="Genomic_DNA"/>
</dbReference>
<dbReference type="GO" id="GO:0009279">
    <property type="term" value="C:cell outer membrane"/>
    <property type="evidence" value="ECO:0007669"/>
    <property type="project" value="UniProtKB-SubCell"/>
</dbReference>
<dbReference type="AlphaFoldDB" id="A0A1G9HPV8"/>
<dbReference type="Gene3D" id="1.25.40.390">
    <property type="match status" value="1"/>
</dbReference>
<evidence type="ECO:0000256" key="2">
    <source>
        <dbReference type="ARBA" id="ARBA00006275"/>
    </source>
</evidence>
<evidence type="ECO:0000313" key="9">
    <source>
        <dbReference type="Proteomes" id="UP000198901"/>
    </source>
</evidence>
<dbReference type="SUPFAM" id="SSF48452">
    <property type="entry name" value="TPR-like"/>
    <property type="match status" value="1"/>
</dbReference>
<evidence type="ECO:0000313" key="8">
    <source>
        <dbReference type="EMBL" id="SDL14970.1"/>
    </source>
</evidence>
<dbReference type="InterPro" id="IPR012944">
    <property type="entry name" value="SusD_RagB_dom"/>
</dbReference>
<dbReference type="STRING" id="563176.SAMN04488090_0155"/>